<sequence length="49" mass="5387">MSLDVSEDGIHAFVDGMMPILQERGLLHTDDEGATLRGHLGIPRHYGLD</sequence>
<evidence type="ECO:0000313" key="1">
    <source>
        <dbReference type="EMBL" id="GHG02567.1"/>
    </source>
</evidence>
<keyword evidence="2" id="KW-1185">Reference proteome</keyword>
<gene>
    <name evidence="1" type="ORF">GCM10017783_13620</name>
</gene>
<name>A0ABQ3K556_9DEIO</name>
<accession>A0ABQ3K556</accession>
<dbReference type="Gene3D" id="3.20.20.30">
    <property type="entry name" value="Luciferase-like domain"/>
    <property type="match status" value="1"/>
</dbReference>
<dbReference type="RefSeq" id="WP_189642925.1">
    <property type="nucleotide sequence ID" value="NZ_BNAL01000014.1"/>
</dbReference>
<reference evidence="2" key="1">
    <citation type="journal article" date="2019" name="Int. J. Syst. Evol. Microbiol.">
        <title>The Global Catalogue of Microorganisms (GCM) 10K type strain sequencing project: providing services to taxonomists for standard genome sequencing and annotation.</title>
        <authorList>
            <consortium name="The Broad Institute Genomics Platform"/>
            <consortium name="The Broad Institute Genome Sequencing Center for Infectious Disease"/>
            <person name="Wu L."/>
            <person name="Ma J."/>
        </authorList>
    </citation>
    <scope>NUCLEOTIDE SEQUENCE [LARGE SCALE GENOMIC DNA]</scope>
    <source>
        <strain evidence="2">CGMCC 1.18439</strain>
    </source>
</reference>
<evidence type="ECO:0000313" key="2">
    <source>
        <dbReference type="Proteomes" id="UP000632154"/>
    </source>
</evidence>
<dbReference type="Proteomes" id="UP000632154">
    <property type="component" value="Unassembled WGS sequence"/>
</dbReference>
<proteinExistence type="predicted"/>
<dbReference type="SUPFAM" id="SSF51679">
    <property type="entry name" value="Bacterial luciferase-like"/>
    <property type="match status" value="1"/>
</dbReference>
<dbReference type="EMBL" id="BNAL01000014">
    <property type="protein sequence ID" value="GHG02567.1"/>
    <property type="molecule type" value="Genomic_DNA"/>
</dbReference>
<protein>
    <submittedName>
        <fullName evidence="1">Uncharacterized protein</fullName>
    </submittedName>
</protein>
<dbReference type="InterPro" id="IPR036661">
    <property type="entry name" value="Luciferase-like_sf"/>
</dbReference>
<organism evidence="1 2">
    <name type="scientific">Deinococcus piscis</name>
    <dbReference type="NCBI Taxonomy" id="394230"/>
    <lineage>
        <taxon>Bacteria</taxon>
        <taxon>Thermotogati</taxon>
        <taxon>Deinococcota</taxon>
        <taxon>Deinococci</taxon>
        <taxon>Deinococcales</taxon>
        <taxon>Deinococcaceae</taxon>
        <taxon>Deinococcus</taxon>
    </lineage>
</organism>
<comment type="caution">
    <text evidence="1">The sequence shown here is derived from an EMBL/GenBank/DDBJ whole genome shotgun (WGS) entry which is preliminary data.</text>
</comment>